<accession>A0ABP0M616</accession>
<keyword evidence="3" id="KW-1185">Reference proteome</keyword>
<reference evidence="2 3" key="1">
    <citation type="submission" date="2024-02" db="EMBL/GenBank/DDBJ databases">
        <authorList>
            <person name="Chen Y."/>
            <person name="Shah S."/>
            <person name="Dougan E. K."/>
            <person name="Thang M."/>
            <person name="Chan C."/>
        </authorList>
    </citation>
    <scope>NUCLEOTIDE SEQUENCE [LARGE SCALE GENOMIC DNA]</scope>
</reference>
<organism evidence="2 3">
    <name type="scientific">Durusdinium trenchii</name>
    <dbReference type="NCBI Taxonomy" id="1381693"/>
    <lineage>
        <taxon>Eukaryota</taxon>
        <taxon>Sar</taxon>
        <taxon>Alveolata</taxon>
        <taxon>Dinophyceae</taxon>
        <taxon>Suessiales</taxon>
        <taxon>Symbiodiniaceae</taxon>
        <taxon>Durusdinium</taxon>
    </lineage>
</organism>
<evidence type="ECO:0000256" key="1">
    <source>
        <dbReference type="SAM" id="MobiDB-lite"/>
    </source>
</evidence>
<feature type="region of interest" description="Disordered" evidence="1">
    <location>
        <begin position="108"/>
        <end position="128"/>
    </location>
</feature>
<gene>
    <name evidence="2" type="ORF">SCF082_LOCUS26216</name>
</gene>
<evidence type="ECO:0000313" key="3">
    <source>
        <dbReference type="Proteomes" id="UP001642464"/>
    </source>
</evidence>
<feature type="compositionally biased region" description="Polar residues" evidence="1">
    <location>
        <begin position="119"/>
        <end position="128"/>
    </location>
</feature>
<name>A0ABP0M616_9DINO</name>
<protein>
    <submittedName>
        <fullName evidence="2">Uncharacterized protein</fullName>
    </submittedName>
</protein>
<feature type="compositionally biased region" description="Polar residues" evidence="1">
    <location>
        <begin position="483"/>
        <end position="492"/>
    </location>
</feature>
<sequence length="1593" mass="179033">GFSECLFDDGNEGFAEVSLTPEWVGLLVRAETPWQTQLGTYLLRAATFPLVSAIFMQMLPMNQCIWMTQCWIEAEGRSFQWFSTIPLYEGMFLQLHEILEQESEASTVCDSGSDDYSSHESNSNATESDNGVLLQVGWTESVARGNTATLSKQTPLTESPETPMLYEIKQQENTATCMGAQGDAFSRSKDGLCAALLDEHDGDTVGLMQLFSEQELQVVDGLDLEPPEHEVLQIDPGDIQASADVLRSYVYANFQVAHLPVVSVYTWVVTMGRPVESAARVCILQQRGSFTRVFSREWEDRHEGAVLSLSMSRPMMEPLTLRVQPIDLVAIPSGALDAGFRAYLLDLIGNFLPRRVAVACERSVTFNALRERLGMAEICLQPSTRCFLVHRDDRGTRVWEGLDQVQEPHGTAFHFVVEIMNECDDKKVAISGEIPAAGGQPGDNTATPWDFNSDQMVLMQRGVSSHSSRIDSRSASWGSQSSRTPEASQASGSGEAGTIESYPSTLRSRGPIDASSGEQLVNLEFEYNGVFNWVLTWGAVRRHVASYYLGGVEPHTEDVLVHIIQLHEGITTQGGYLCPSWILDVDQPVCTFIEWVEDHTFHFDPQVARAFPMIGELLQDTPVILVVDDLPIRRAVILVEVNFPDGHEIYICEPYRFERVSTILDWLDGFVEVPALTEQFYNGQRVVRWQTIETHPGGLFQVRVIPEDELANPLPATRTPNGSLEMQPHDTWSSILSLQEQGEQQGRVGNDPVPVSWPDEADETEEHTLMNLDVSTQVSFRRSEPSFFSVVDRQKVLSYLRGWFQGSGMVTIWVHSLPDNVVQEYPSVCEFDRVEASFAQCAESWVMVHAARLTFVHDIELHRGAFVQLYELTDDIDSDITECEDGNDIYTTDESDSGDEESLEGRFDFAVGFWQEGIQVVPITAEERQVDDLSYYEQDFREYQLWRERVRVALAYTQTFNLHQLLEEARAYHEARGVWPGLVACVVPNDWHKGTPGDAWLLDYESLVVYLREVLLDGFPVDQKVGLYAVKPFVTPLEQLGEDALYILVLLDPLEGERAILIVEDHWQSDHLQLWPIGVGELTDTWQVIEEAHRTIDYETTCILEYEMQELPRMVQWRTLPGMKLHLTISRDGGECELPLALDNDEVEMMQTTQHEPVYERQRVHLQRFNSVLRRGAVRCPLLATVAEIVKHFTGRQFPIDSPLLESFQLHWRSGGEVHVYHAFQIPAAPDGAFVHVVMRSTRVSQVLAQFVSDTCEMALGMAEDDAGDAFVGMQVMVRPRASLSERLVIDPLFRAIHGVQRMLGLDPSKPLLLTSWIFCMDGPYADAEGTASLLEIENGDWSETLVGSFEISAQWTFLVVQPQPPAKADVESDLHVLAFVHNEYTHLLVDLLLLDQTVRVAVQTAFDSTVLDVYRVIAHGRIRLWALLSTSFVMLWHAPEGILSFKAYEVPGVPSGSYVTMRVLDTMCLDDWSASTGNDRSRPDTIHSASNAPGDGGNTATPLGQANEYFEDSDGSSLLQRNVMRRCKRGTLLGSVEAGEQVGSVDFLYSNFTRLAPPGNPIWWLNVDQEKMDDYFCVGSNEIVLDYHNRTR</sequence>
<evidence type="ECO:0000313" key="2">
    <source>
        <dbReference type="EMBL" id="CAK9046628.1"/>
    </source>
</evidence>
<feature type="compositionally biased region" description="Low complexity" evidence="1">
    <location>
        <begin position="473"/>
        <end position="482"/>
    </location>
</feature>
<proteinExistence type="predicted"/>
<dbReference type="EMBL" id="CAXAMM010019879">
    <property type="protein sequence ID" value="CAK9046628.1"/>
    <property type="molecule type" value="Genomic_DNA"/>
</dbReference>
<feature type="region of interest" description="Disordered" evidence="1">
    <location>
        <begin position="1476"/>
        <end position="1506"/>
    </location>
</feature>
<dbReference type="Proteomes" id="UP001642464">
    <property type="component" value="Unassembled WGS sequence"/>
</dbReference>
<feature type="non-terminal residue" evidence="2">
    <location>
        <position position="1593"/>
    </location>
</feature>
<comment type="caution">
    <text evidence="2">The sequence shown here is derived from an EMBL/GenBank/DDBJ whole genome shotgun (WGS) entry which is preliminary data.</text>
</comment>
<feature type="non-terminal residue" evidence="2">
    <location>
        <position position="1"/>
    </location>
</feature>
<feature type="region of interest" description="Disordered" evidence="1">
    <location>
        <begin position="462"/>
        <end position="510"/>
    </location>
</feature>